<evidence type="ECO:0000313" key="3">
    <source>
        <dbReference type="Proteomes" id="UP001151760"/>
    </source>
</evidence>
<comment type="caution">
    <text evidence="2">The sequence shown here is derived from an EMBL/GenBank/DDBJ whole genome shotgun (WGS) entry which is preliminary data.</text>
</comment>
<dbReference type="Proteomes" id="UP001151760">
    <property type="component" value="Unassembled WGS sequence"/>
</dbReference>
<evidence type="ECO:0000256" key="1">
    <source>
        <dbReference type="SAM" id="MobiDB-lite"/>
    </source>
</evidence>
<gene>
    <name evidence="2" type="ORF">Tco_0681484</name>
</gene>
<evidence type="ECO:0000313" key="2">
    <source>
        <dbReference type="EMBL" id="GJS66920.1"/>
    </source>
</evidence>
<reference evidence="2" key="1">
    <citation type="journal article" date="2022" name="Int. J. Mol. Sci.">
        <title>Draft Genome of Tanacetum Coccineum: Genomic Comparison of Closely Related Tanacetum-Family Plants.</title>
        <authorList>
            <person name="Yamashiro T."/>
            <person name="Shiraishi A."/>
            <person name="Nakayama K."/>
            <person name="Satake H."/>
        </authorList>
    </citation>
    <scope>NUCLEOTIDE SEQUENCE</scope>
</reference>
<feature type="region of interest" description="Disordered" evidence="1">
    <location>
        <begin position="38"/>
        <end position="58"/>
    </location>
</feature>
<accession>A0ABQ4XPN6</accession>
<dbReference type="EMBL" id="BQNB010009682">
    <property type="protein sequence ID" value="GJS66920.1"/>
    <property type="molecule type" value="Genomic_DNA"/>
</dbReference>
<protein>
    <submittedName>
        <fullName evidence="2">Uncharacterized protein</fullName>
    </submittedName>
</protein>
<proteinExistence type="predicted"/>
<reference evidence="2" key="2">
    <citation type="submission" date="2022-01" db="EMBL/GenBank/DDBJ databases">
        <authorList>
            <person name="Yamashiro T."/>
            <person name="Shiraishi A."/>
            <person name="Satake H."/>
            <person name="Nakayama K."/>
        </authorList>
    </citation>
    <scope>NUCLEOTIDE SEQUENCE</scope>
</reference>
<sequence length="239" mass="25691">MDIGTPCHEIISFIYNLVRVSILSVALVGMKFSDLGSNTGDSGNTRDEGKTVGGAIGAHGNGIGQKILDKSSKRSGEVFPGEAGKARKELEAQFSWSRDQDLVVDGKSFQVEVHYCGGRCVVVNCLHNKGWVLMCSGSNPGGGFRKPGGGRETHGGRDGLKGPGGQLSMDVVNEFSHLVVPHLRMSGGELVMLYERNVEKFIKTPYIGVDANALVRKMGELGELSKREVEVMIVDNELN</sequence>
<organism evidence="2 3">
    <name type="scientific">Tanacetum coccineum</name>
    <dbReference type="NCBI Taxonomy" id="301880"/>
    <lineage>
        <taxon>Eukaryota</taxon>
        <taxon>Viridiplantae</taxon>
        <taxon>Streptophyta</taxon>
        <taxon>Embryophyta</taxon>
        <taxon>Tracheophyta</taxon>
        <taxon>Spermatophyta</taxon>
        <taxon>Magnoliopsida</taxon>
        <taxon>eudicotyledons</taxon>
        <taxon>Gunneridae</taxon>
        <taxon>Pentapetalae</taxon>
        <taxon>asterids</taxon>
        <taxon>campanulids</taxon>
        <taxon>Asterales</taxon>
        <taxon>Asteraceae</taxon>
        <taxon>Asteroideae</taxon>
        <taxon>Anthemideae</taxon>
        <taxon>Anthemidinae</taxon>
        <taxon>Tanacetum</taxon>
    </lineage>
</organism>
<name>A0ABQ4XPN6_9ASTR</name>
<keyword evidence="3" id="KW-1185">Reference proteome</keyword>